<accession>A0A4S8LGX0</accession>
<dbReference type="AlphaFoldDB" id="A0A4S8LGX0"/>
<sequence length="71" mass="8343">MCLTIVYIHLCGRSESPNVHRECQYRSQQRSRQRVNESVPCPGTQIQYQLSRRWCGPRCNLREGTLQNPSH</sequence>
<proteinExistence type="predicted"/>
<dbReference type="Proteomes" id="UP000297245">
    <property type="component" value="Unassembled WGS sequence"/>
</dbReference>
<reference evidence="1 2" key="1">
    <citation type="journal article" date="2019" name="Nat. Ecol. Evol.">
        <title>Megaphylogeny resolves global patterns of mushroom evolution.</title>
        <authorList>
            <person name="Varga T."/>
            <person name="Krizsan K."/>
            <person name="Foldi C."/>
            <person name="Dima B."/>
            <person name="Sanchez-Garcia M."/>
            <person name="Sanchez-Ramirez S."/>
            <person name="Szollosi G.J."/>
            <person name="Szarkandi J.G."/>
            <person name="Papp V."/>
            <person name="Albert L."/>
            <person name="Andreopoulos W."/>
            <person name="Angelini C."/>
            <person name="Antonin V."/>
            <person name="Barry K.W."/>
            <person name="Bougher N.L."/>
            <person name="Buchanan P."/>
            <person name="Buyck B."/>
            <person name="Bense V."/>
            <person name="Catcheside P."/>
            <person name="Chovatia M."/>
            <person name="Cooper J."/>
            <person name="Damon W."/>
            <person name="Desjardin D."/>
            <person name="Finy P."/>
            <person name="Geml J."/>
            <person name="Haridas S."/>
            <person name="Hughes K."/>
            <person name="Justo A."/>
            <person name="Karasinski D."/>
            <person name="Kautmanova I."/>
            <person name="Kiss B."/>
            <person name="Kocsube S."/>
            <person name="Kotiranta H."/>
            <person name="LaButti K.M."/>
            <person name="Lechner B.E."/>
            <person name="Liimatainen K."/>
            <person name="Lipzen A."/>
            <person name="Lukacs Z."/>
            <person name="Mihaltcheva S."/>
            <person name="Morgado L.N."/>
            <person name="Niskanen T."/>
            <person name="Noordeloos M.E."/>
            <person name="Ohm R.A."/>
            <person name="Ortiz-Santana B."/>
            <person name="Ovrebo C."/>
            <person name="Racz N."/>
            <person name="Riley R."/>
            <person name="Savchenko A."/>
            <person name="Shiryaev A."/>
            <person name="Soop K."/>
            <person name="Spirin V."/>
            <person name="Szebenyi C."/>
            <person name="Tomsovsky M."/>
            <person name="Tulloss R.E."/>
            <person name="Uehling J."/>
            <person name="Grigoriev I.V."/>
            <person name="Vagvolgyi C."/>
            <person name="Papp T."/>
            <person name="Martin F.M."/>
            <person name="Miettinen O."/>
            <person name="Hibbett D.S."/>
            <person name="Nagy L.G."/>
        </authorList>
    </citation>
    <scope>NUCLEOTIDE SEQUENCE [LARGE SCALE GENOMIC DNA]</scope>
    <source>
        <strain evidence="1 2">CBS 962.96</strain>
    </source>
</reference>
<organism evidence="1 2">
    <name type="scientific">Dendrothele bispora (strain CBS 962.96)</name>
    <dbReference type="NCBI Taxonomy" id="1314807"/>
    <lineage>
        <taxon>Eukaryota</taxon>
        <taxon>Fungi</taxon>
        <taxon>Dikarya</taxon>
        <taxon>Basidiomycota</taxon>
        <taxon>Agaricomycotina</taxon>
        <taxon>Agaricomycetes</taxon>
        <taxon>Agaricomycetidae</taxon>
        <taxon>Agaricales</taxon>
        <taxon>Agaricales incertae sedis</taxon>
        <taxon>Dendrothele</taxon>
    </lineage>
</organism>
<evidence type="ECO:0000313" key="1">
    <source>
        <dbReference type="EMBL" id="THU88346.1"/>
    </source>
</evidence>
<name>A0A4S8LGX0_DENBC</name>
<keyword evidence="2" id="KW-1185">Reference proteome</keyword>
<evidence type="ECO:0000313" key="2">
    <source>
        <dbReference type="Proteomes" id="UP000297245"/>
    </source>
</evidence>
<gene>
    <name evidence="1" type="ORF">K435DRAFT_315356</name>
</gene>
<protein>
    <submittedName>
        <fullName evidence="1">Uncharacterized protein</fullName>
    </submittedName>
</protein>
<dbReference type="EMBL" id="ML179412">
    <property type="protein sequence ID" value="THU88346.1"/>
    <property type="molecule type" value="Genomic_DNA"/>
</dbReference>